<feature type="region of interest" description="Disordered" evidence="6">
    <location>
        <begin position="198"/>
        <end position="222"/>
    </location>
</feature>
<accession>A0A917V1Q8</accession>
<evidence type="ECO:0000256" key="6">
    <source>
        <dbReference type="SAM" id="MobiDB-lite"/>
    </source>
</evidence>
<dbReference type="GO" id="GO:0005886">
    <property type="term" value="C:plasma membrane"/>
    <property type="evidence" value="ECO:0007669"/>
    <property type="project" value="UniProtKB-ARBA"/>
</dbReference>
<comment type="subcellular location">
    <subcellularLocation>
        <location evidence="1">Membrane</location>
        <topology evidence="1">Multi-pass membrane protein</topology>
    </subcellularLocation>
</comment>
<comment type="caution">
    <text evidence="8">The sequence shown here is derived from an EMBL/GenBank/DDBJ whole genome shotgun (WGS) entry which is preliminary data.</text>
</comment>
<evidence type="ECO:0000256" key="7">
    <source>
        <dbReference type="SAM" id="Phobius"/>
    </source>
</evidence>
<dbReference type="InterPro" id="IPR003339">
    <property type="entry name" value="ABC/ECF_trnsptr_transmembrane"/>
</dbReference>
<feature type="transmembrane region" description="Helical" evidence="7">
    <location>
        <begin position="22"/>
        <end position="54"/>
    </location>
</feature>
<dbReference type="RefSeq" id="WP_188909306.1">
    <property type="nucleotide sequence ID" value="NZ_BMMF01000002.1"/>
</dbReference>
<evidence type="ECO:0000256" key="5">
    <source>
        <dbReference type="ARBA" id="ARBA00023136"/>
    </source>
</evidence>
<proteinExistence type="inferred from homology"/>
<evidence type="ECO:0000313" key="9">
    <source>
        <dbReference type="Proteomes" id="UP000600449"/>
    </source>
</evidence>
<gene>
    <name evidence="8" type="ORF">GCM10011322_05420</name>
</gene>
<evidence type="ECO:0000256" key="1">
    <source>
        <dbReference type="ARBA" id="ARBA00004141"/>
    </source>
</evidence>
<name>A0A917V1Q8_9HYPH</name>
<evidence type="ECO:0000313" key="8">
    <source>
        <dbReference type="EMBL" id="GGK21671.1"/>
    </source>
</evidence>
<comment type="similarity">
    <text evidence="2">Belongs to the CbiQ family.</text>
</comment>
<keyword evidence="3 7" id="KW-0812">Transmembrane</keyword>
<protein>
    <submittedName>
        <fullName evidence="8">Cobalt ABC transporter</fullName>
    </submittedName>
</protein>
<feature type="compositionally biased region" description="Basic and acidic residues" evidence="6">
    <location>
        <begin position="210"/>
        <end position="222"/>
    </location>
</feature>
<feature type="transmembrane region" description="Helical" evidence="7">
    <location>
        <begin position="89"/>
        <end position="109"/>
    </location>
</feature>
<evidence type="ECO:0000256" key="2">
    <source>
        <dbReference type="ARBA" id="ARBA00008564"/>
    </source>
</evidence>
<keyword evidence="5 7" id="KW-0472">Membrane</keyword>
<keyword evidence="9" id="KW-1185">Reference proteome</keyword>
<dbReference type="PANTHER" id="PTHR33514">
    <property type="entry name" value="PROTEIN ABCI12, CHLOROPLASTIC"/>
    <property type="match status" value="1"/>
</dbReference>
<reference evidence="8 9" key="1">
    <citation type="journal article" date="2014" name="Int. J. Syst. Evol. Microbiol.">
        <title>Complete genome sequence of Corynebacterium casei LMG S-19264T (=DSM 44701T), isolated from a smear-ripened cheese.</title>
        <authorList>
            <consortium name="US DOE Joint Genome Institute (JGI-PGF)"/>
            <person name="Walter F."/>
            <person name="Albersmeier A."/>
            <person name="Kalinowski J."/>
            <person name="Ruckert C."/>
        </authorList>
    </citation>
    <scope>NUCLEOTIDE SEQUENCE [LARGE SCALE GENOMIC DNA]</scope>
    <source>
        <strain evidence="8 9">CGMCC 1.9161</strain>
    </source>
</reference>
<evidence type="ECO:0000256" key="4">
    <source>
        <dbReference type="ARBA" id="ARBA00022989"/>
    </source>
</evidence>
<organism evidence="8 9">
    <name type="scientific">Salinarimonas ramus</name>
    <dbReference type="NCBI Taxonomy" id="690164"/>
    <lineage>
        <taxon>Bacteria</taxon>
        <taxon>Pseudomonadati</taxon>
        <taxon>Pseudomonadota</taxon>
        <taxon>Alphaproteobacteria</taxon>
        <taxon>Hyphomicrobiales</taxon>
        <taxon>Salinarimonadaceae</taxon>
        <taxon>Salinarimonas</taxon>
    </lineage>
</organism>
<evidence type="ECO:0000256" key="3">
    <source>
        <dbReference type="ARBA" id="ARBA00022692"/>
    </source>
</evidence>
<feature type="transmembrane region" description="Helical" evidence="7">
    <location>
        <begin position="66"/>
        <end position="83"/>
    </location>
</feature>
<keyword evidence="4 7" id="KW-1133">Transmembrane helix</keyword>
<dbReference type="PANTHER" id="PTHR33514:SF13">
    <property type="entry name" value="PROTEIN ABCI12, CHLOROPLASTIC"/>
    <property type="match status" value="1"/>
</dbReference>
<dbReference type="Proteomes" id="UP000600449">
    <property type="component" value="Unassembled WGS sequence"/>
</dbReference>
<dbReference type="AlphaFoldDB" id="A0A917V1Q8"/>
<dbReference type="Pfam" id="PF02361">
    <property type="entry name" value="CbiQ"/>
    <property type="match status" value="1"/>
</dbReference>
<sequence>MTLSLYVPGESPLHRLTPGPKLAGLATAGLALVLVDEPAILAGFAALALALLLLSRVPVSQLRGQLTTTAILVALVVAASVWLDGWREAAAAGLRVAALVLLGIVVTATTRVSDLLETLERLLAPLDRIGLVRSADVALAIALVLRFVPEILAESRAIREARAARGMRVGPVALVVPLVVRTLVNADAIAAAIEARGGPRSPAEASHGLQESRKKAVPHEHP</sequence>
<dbReference type="EMBL" id="BMMF01000002">
    <property type="protein sequence ID" value="GGK21671.1"/>
    <property type="molecule type" value="Genomic_DNA"/>
</dbReference>